<feature type="transmembrane region" description="Helical" evidence="9">
    <location>
        <begin position="141"/>
        <end position="160"/>
    </location>
</feature>
<evidence type="ECO:0000313" key="12">
    <source>
        <dbReference type="EMBL" id="MCR2043144.1"/>
    </source>
</evidence>
<evidence type="ECO:0000256" key="5">
    <source>
        <dbReference type="ARBA" id="ARBA00022741"/>
    </source>
</evidence>
<dbReference type="InterPro" id="IPR027417">
    <property type="entry name" value="P-loop_NTPase"/>
</dbReference>
<feature type="transmembrane region" description="Helical" evidence="9">
    <location>
        <begin position="24"/>
        <end position="43"/>
    </location>
</feature>
<feature type="domain" description="ABC transporter" evidence="10">
    <location>
        <begin position="344"/>
        <end position="578"/>
    </location>
</feature>
<dbReference type="InterPro" id="IPR003593">
    <property type="entry name" value="AAA+_ATPase"/>
</dbReference>
<gene>
    <name evidence="12" type="ORF">NSA23_03335</name>
</gene>
<dbReference type="Proteomes" id="UP001142078">
    <property type="component" value="Unassembled WGS sequence"/>
</dbReference>
<evidence type="ECO:0000256" key="4">
    <source>
        <dbReference type="ARBA" id="ARBA00022692"/>
    </source>
</evidence>
<evidence type="ECO:0000256" key="7">
    <source>
        <dbReference type="ARBA" id="ARBA00022989"/>
    </source>
</evidence>
<dbReference type="InterPro" id="IPR017871">
    <property type="entry name" value="ABC_transporter-like_CS"/>
</dbReference>
<organism evidence="12 13">
    <name type="scientific">Anaerosalibacter massiliensis</name>
    <dbReference type="NCBI Taxonomy" id="1347392"/>
    <lineage>
        <taxon>Bacteria</taxon>
        <taxon>Bacillati</taxon>
        <taxon>Bacillota</taxon>
        <taxon>Tissierellia</taxon>
        <taxon>Tissierellales</taxon>
        <taxon>Sporanaerobacteraceae</taxon>
        <taxon>Anaerosalibacter</taxon>
    </lineage>
</organism>
<dbReference type="SUPFAM" id="SSF90123">
    <property type="entry name" value="ABC transporter transmembrane region"/>
    <property type="match status" value="1"/>
</dbReference>
<feature type="transmembrane region" description="Helical" evidence="9">
    <location>
        <begin position="166"/>
        <end position="184"/>
    </location>
</feature>
<accession>A0A9X2MGE0</accession>
<dbReference type="EMBL" id="JANJZL010000002">
    <property type="protein sequence ID" value="MCR2043144.1"/>
    <property type="molecule type" value="Genomic_DNA"/>
</dbReference>
<evidence type="ECO:0000256" key="6">
    <source>
        <dbReference type="ARBA" id="ARBA00022840"/>
    </source>
</evidence>
<keyword evidence="4 9" id="KW-0812">Transmembrane</keyword>
<comment type="subcellular location">
    <subcellularLocation>
        <location evidence="1">Cell membrane</location>
        <topology evidence="1">Multi-pass membrane protein</topology>
    </subcellularLocation>
</comment>
<dbReference type="PROSITE" id="PS50929">
    <property type="entry name" value="ABC_TM1F"/>
    <property type="match status" value="1"/>
</dbReference>
<keyword evidence="8 9" id="KW-0472">Membrane</keyword>
<name>A0A9X2MGE0_9FIRM</name>
<dbReference type="GO" id="GO:0015421">
    <property type="term" value="F:ABC-type oligopeptide transporter activity"/>
    <property type="evidence" value="ECO:0007669"/>
    <property type="project" value="TreeGrafter"/>
</dbReference>
<evidence type="ECO:0000259" key="11">
    <source>
        <dbReference type="PROSITE" id="PS50929"/>
    </source>
</evidence>
<dbReference type="Pfam" id="PF00005">
    <property type="entry name" value="ABC_tran"/>
    <property type="match status" value="1"/>
</dbReference>
<keyword evidence="6 12" id="KW-0067">ATP-binding</keyword>
<keyword evidence="7 9" id="KW-1133">Transmembrane helix</keyword>
<reference evidence="12" key="1">
    <citation type="submission" date="2022-07" db="EMBL/GenBank/DDBJ databases">
        <title>Enhanced cultured diversity of the mouse gut microbiota enables custom-made synthetic communities.</title>
        <authorList>
            <person name="Afrizal A."/>
        </authorList>
    </citation>
    <scope>NUCLEOTIDE SEQUENCE</scope>
    <source>
        <strain evidence="12">DSM 29482</strain>
    </source>
</reference>
<dbReference type="InterPro" id="IPR011527">
    <property type="entry name" value="ABC1_TM_dom"/>
</dbReference>
<dbReference type="Gene3D" id="3.40.50.300">
    <property type="entry name" value="P-loop containing nucleotide triphosphate hydrolases"/>
    <property type="match status" value="1"/>
</dbReference>
<dbReference type="AlphaFoldDB" id="A0A9X2MGE0"/>
<keyword evidence="13" id="KW-1185">Reference proteome</keyword>
<feature type="transmembrane region" description="Helical" evidence="9">
    <location>
        <begin position="245"/>
        <end position="268"/>
    </location>
</feature>
<comment type="caution">
    <text evidence="12">The sequence shown here is derived from an EMBL/GenBank/DDBJ whole genome shotgun (WGS) entry which is preliminary data.</text>
</comment>
<keyword evidence="3" id="KW-1003">Cell membrane</keyword>
<dbReference type="FunFam" id="3.40.50.300:FF:000221">
    <property type="entry name" value="Multidrug ABC transporter ATP-binding protein"/>
    <property type="match status" value="1"/>
</dbReference>
<evidence type="ECO:0000256" key="2">
    <source>
        <dbReference type="ARBA" id="ARBA00022448"/>
    </source>
</evidence>
<evidence type="ECO:0000256" key="1">
    <source>
        <dbReference type="ARBA" id="ARBA00004651"/>
    </source>
</evidence>
<dbReference type="PANTHER" id="PTHR43394:SF1">
    <property type="entry name" value="ATP-BINDING CASSETTE SUB-FAMILY B MEMBER 10, MITOCHONDRIAL"/>
    <property type="match status" value="1"/>
</dbReference>
<evidence type="ECO:0000313" key="13">
    <source>
        <dbReference type="Proteomes" id="UP001142078"/>
    </source>
</evidence>
<dbReference type="SMART" id="SM00382">
    <property type="entry name" value="AAA"/>
    <property type="match status" value="1"/>
</dbReference>
<dbReference type="PROSITE" id="PS50893">
    <property type="entry name" value="ABC_TRANSPORTER_2"/>
    <property type="match status" value="1"/>
</dbReference>
<dbReference type="PANTHER" id="PTHR43394">
    <property type="entry name" value="ATP-DEPENDENT PERMEASE MDL1, MITOCHONDRIAL"/>
    <property type="match status" value="1"/>
</dbReference>
<evidence type="ECO:0000256" key="9">
    <source>
        <dbReference type="SAM" id="Phobius"/>
    </source>
</evidence>
<dbReference type="SUPFAM" id="SSF52540">
    <property type="entry name" value="P-loop containing nucleoside triphosphate hydrolases"/>
    <property type="match status" value="1"/>
</dbReference>
<evidence type="ECO:0000256" key="8">
    <source>
        <dbReference type="ARBA" id="ARBA00023136"/>
    </source>
</evidence>
<sequence length="581" mass="65577">MKHLENKKNSVVRFLTFIYKNNKLKILVSFVLVIMASMVDLVFPQLTRKIVDNAIGGHDINLLVTLVILYGVLSIASACVDIVLEYFYSKMKNKSAVDLRISMLKHLSKLSGKYYSNIKTGNLLSILDNDMFIIENFGTDIIFSIIVDFFTALIALFFLIRMQFDLFLVVIVLQLILVVSQSKLTSIIADKTAEVRTDYGRIANIVQEYVSNIMNVVLTKSKRKFFKSFLDKERKIIKKFIRLDMVISGNVAIARFVSALITIAIYGFGGYKIIKGKMTLGELIAFQEYTGMLIGPCINIIRSNTRIQQAKVSLDRIYSVIDEEICIKVDNKGLRLNNTDVDSIIFKDVSFSYNSNEEKILKSINLKFKRGKTTALVGGSGCGKSTIVNLIYRLWDLDDGHIYINDTDIRDLNLLSLRKNICVVSQDLFLLDDTIRNNIVLDNKISDEKLKNICELTGLSELIDSLKLGLDTVIGERGVKLSGGQKQRLAIARTLLSECPIIIFDEATSALDNISQKSIIRNIKEIVEDKIMIVIAHRLSTIDDADLIYVLEDGRVVEQGNKDELVNLKGKYFQYLSEAES</sequence>
<dbReference type="RefSeq" id="WP_042680282.1">
    <property type="nucleotide sequence ID" value="NZ_CABKTM010000018.1"/>
</dbReference>
<dbReference type="InterPro" id="IPR036640">
    <property type="entry name" value="ABC1_TM_sf"/>
</dbReference>
<proteinExistence type="predicted"/>
<dbReference type="Gene3D" id="1.20.1560.10">
    <property type="entry name" value="ABC transporter type 1, transmembrane domain"/>
    <property type="match status" value="1"/>
</dbReference>
<dbReference type="InterPro" id="IPR003439">
    <property type="entry name" value="ABC_transporter-like_ATP-bd"/>
</dbReference>
<keyword evidence="5" id="KW-0547">Nucleotide-binding</keyword>
<keyword evidence="2" id="KW-0813">Transport</keyword>
<dbReference type="PROSITE" id="PS00211">
    <property type="entry name" value="ABC_TRANSPORTER_1"/>
    <property type="match status" value="1"/>
</dbReference>
<feature type="domain" description="ABC transmembrane type-1" evidence="11">
    <location>
        <begin position="27"/>
        <end position="309"/>
    </location>
</feature>
<dbReference type="GO" id="GO:0016887">
    <property type="term" value="F:ATP hydrolysis activity"/>
    <property type="evidence" value="ECO:0007669"/>
    <property type="project" value="InterPro"/>
</dbReference>
<feature type="transmembrane region" description="Helical" evidence="9">
    <location>
        <begin position="63"/>
        <end position="84"/>
    </location>
</feature>
<evidence type="ECO:0000256" key="3">
    <source>
        <dbReference type="ARBA" id="ARBA00022475"/>
    </source>
</evidence>
<dbReference type="Pfam" id="PF00664">
    <property type="entry name" value="ABC_membrane"/>
    <property type="match status" value="1"/>
</dbReference>
<evidence type="ECO:0000259" key="10">
    <source>
        <dbReference type="PROSITE" id="PS50893"/>
    </source>
</evidence>
<dbReference type="InterPro" id="IPR039421">
    <property type="entry name" value="Type_1_exporter"/>
</dbReference>
<dbReference type="GO" id="GO:0005524">
    <property type="term" value="F:ATP binding"/>
    <property type="evidence" value="ECO:0007669"/>
    <property type="project" value="UniProtKB-KW"/>
</dbReference>
<dbReference type="CDD" id="cd07346">
    <property type="entry name" value="ABC_6TM_exporters"/>
    <property type="match status" value="1"/>
</dbReference>
<dbReference type="GO" id="GO:0005886">
    <property type="term" value="C:plasma membrane"/>
    <property type="evidence" value="ECO:0007669"/>
    <property type="project" value="UniProtKB-SubCell"/>
</dbReference>
<dbReference type="OrthoDB" id="1905236at2"/>
<protein>
    <submittedName>
        <fullName evidence="12">ABC transporter ATP-binding protein/permease</fullName>
    </submittedName>
</protein>